<name>A0A364RBT8_9BACT</name>
<organism evidence="2 3">
    <name type="scientific">Pontibacter arcticus</name>
    <dbReference type="NCBI Taxonomy" id="2080288"/>
    <lineage>
        <taxon>Bacteria</taxon>
        <taxon>Pseudomonadati</taxon>
        <taxon>Bacteroidota</taxon>
        <taxon>Cytophagia</taxon>
        <taxon>Cytophagales</taxon>
        <taxon>Hymenobacteraceae</taxon>
        <taxon>Pontibacter</taxon>
    </lineage>
</organism>
<feature type="transmembrane region" description="Helical" evidence="1">
    <location>
        <begin position="55"/>
        <end position="73"/>
    </location>
</feature>
<evidence type="ECO:0000313" key="3">
    <source>
        <dbReference type="Proteomes" id="UP000251692"/>
    </source>
</evidence>
<sequence>MLAAIYAGHVSWRWLALPRPWWIINYLDDLLCLPLVLTITLYLLRLFYGSELRLAWYHVVFTVVYFILAFEVFFPGFMPRYTSDWVDGVLYAIGGMIFYRFLNK</sequence>
<feature type="transmembrane region" description="Helical" evidence="1">
    <location>
        <begin position="85"/>
        <end position="102"/>
    </location>
</feature>
<protein>
    <recommendedName>
        <fullName evidence="4">Magnesium citrate secondary transporter</fullName>
    </recommendedName>
</protein>
<accession>A0A364RBT8</accession>
<dbReference type="Proteomes" id="UP000251692">
    <property type="component" value="Unassembled WGS sequence"/>
</dbReference>
<reference evidence="2 3" key="1">
    <citation type="submission" date="2018-06" db="EMBL/GenBank/DDBJ databases">
        <authorList>
            <person name="Liu Z.-W."/>
        </authorList>
    </citation>
    <scope>NUCLEOTIDE SEQUENCE [LARGE SCALE GENOMIC DNA]</scope>
    <source>
        <strain evidence="2 3">2b14</strain>
    </source>
</reference>
<keyword evidence="1" id="KW-0812">Transmembrane</keyword>
<reference evidence="2 3" key="2">
    <citation type="submission" date="2018-07" db="EMBL/GenBank/DDBJ databases">
        <title>Pontibacter sp. 2b14 genomic sequence and assembly.</title>
        <authorList>
            <person name="Du Z.-J."/>
        </authorList>
    </citation>
    <scope>NUCLEOTIDE SEQUENCE [LARGE SCALE GENOMIC DNA]</scope>
    <source>
        <strain evidence="2 3">2b14</strain>
    </source>
</reference>
<evidence type="ECO:0000313" key="2">
    <source>
        <dbReference type="EMBL" id="RAU81791.1"/>
    </source>
</evidence>
<keyword evidence="1" id="KW-0472">Membrane</keyword>
<evidence type="ECO:0000256" key="1">
    <source>
        <dbReference type="SAM" id="Phobius"/>
    </source>
</evidence>
<keyword evidence="1" id="KW-1133">Transmembrane helix</keyword>
<keyword evidence="3" id="KW-1185">Reference proteome</keyword>
<proteinExistence type="predicted"/>
<dbReference type="AlphaFoldDB" id="A0A364RBT8"/>
<gene>
    <name evidence="2" type="ORF">DP923_13910</name>
</gene>
<evidence type="ECO:0008006" key="4">
    <source>
        <dbReference type="Google" id="ProtNLM"/>
    </source>
</evidence>
<dbReference type="EMBL" id="QMDV01000004">
    <property type="protein sequence ID" value="RAU81791.1"/>
    <property type="molecule type" value="Genomic_DNA"/>
</dbReference>
<feature type="transmembrane region" description="Helical" evidence="1">
    <location>
        <begin position="20"/>
        <end position="43"/>
    </location>
</feature>
<comment type="caution">
    <text evidence="2">The sequence shown here is derived from an EMBL/GenBank/DDBJ whole genome shotgun (WGS) entry which is preliminary data.</text>
</comment>